<keyword evidence="3" id="KW-1185">Reference proteome</keyword>
<evidence type="ECO:0000313" key="3">
    <source>
        <dbReference type="Proteomes" id="UP000700334"/>
    </source>
</evidence>
<accession>A0A8J6AME4</accession>
<proteinExistence type="predicted"/>
<protein>
    <submittedName>
        <fullName evidence="2">Uncharacterized protein</fullName>
    </submittedName>
</protein>
<gene>
    <name evidence="2" type="ORF">J0S82_002123</name>
</gene>
<reference evidence="2" key="1">
    <citation type="journal article" date="2021" name="Evol. Appl.">
        <title>The genome of the Pyrenean desman and the effects of bottlenecks and inbreeding on the genomic landscape of an endangered species.</title>
        <authorList>
            <person name="Escoda L."/>
            <person name="Castresana J."/>
        </authorList>
    </citation>
    <scope>NUCLEOTIDE SEQUENCE</scope>
    <source>
        <strain evidence="2">IBE-C5619</strain>
    </source>
</reference>
<comment type="caution">
    <text evidence="2">The sequence shown here is derived from an EMBL/GenBank/DDBJ whole genome shotgun (WGS) entry which is preliminary data.</text>
</comment>
<dbReference type="AlphaFoldDB" id="A0A8J6AME4"/>
<dbReference type="OrthoDB" id="9378527at2759"/>
<name>A0A8J6AME4_GALPY</name>
<dbReference type="EMBL" id="JAGFMF010011397">
    <property type="protein sequence ID" value="KAG8524021.1"/>
    <property type="molecule type" value="Genomic_DNA"/>
</dbReference>
<sequence length="84" mass="9000">MQIASNDDILVSSSVPYVPLLSLSLPPPFPPPVSLQIETYRLTFRANARARTDHGADIVSRPPHFPGGLSSGTRAFGSLSRAAR</sequence>
<evidence type="ECO:0000313" key="2">
    <source>
        <dbReference type="EMBL" id="KAG8524021.1"/>
    </source>
</evidence>
<dbReference type="Proteomes" id="UP000700334">
    <property type="component" value="Unassembled WGS sequence"/>
</dbReference>
<organism evidence="2 3">
    <name type="scientific">Galemys pyrenaicus</name>
    <name type="common">Iberian desman</name>
    <name type="synonym">Pyrenean desman</name>
    <dbReference type="NCBI Taxonomy" id="202257"/>
    <lineage>
        <taxon>Eukaryota</taxon>
        <taxon>Metazoa</taxon>
        <taxon>Chordata</taxon>
        <taxon>Craniata</taxon>
        <taxon>Vertebrata</taxon>
        <taxon>Euteleostomi</taxon>
        <taxon>Mammalia</taxon>
        <taxon>Eutheria</taxon>
        <taxon>Laurasiatheria</taxon>
        <taxon>Eulipotyphla</taxon>
        <taxon>Talpidae</taxon>
        <taxon>Galemys</taxon>
    </lineage>
</organism>
<feature type="region of interest" description="Disordered" evidence="1">
    <location>
        <begin position="52"/>
        <end position="84"/>
    </location>
</feature>
<evidence type="ECO:0000256" key="1">
    <source>
        <dbReference type="SAM" id="MobiDB-lite"/>
    </source>
</evidence>